<dbReference type="Pfam" id="PF16357">
    <property type="entry name" value="PepSY_TM_like_2"/>
    <property type="match status" value="1"/>
</dbReference>
<evidence type="ECO:0000256" key="1">
    <source>
        <dbReference type="SAM" id="Phobius"/>
    </source>
</evidence>
<dbReference type="PATRIC" id="fig|28229.4.peg.588"/>
<dbReference type="OrthoDB" id="27171at2"/>
<protein>
    <recommendedName>
        <fullName evidence="4">PepSY-associated TM helix domain protein</fullName>
    </recommendedName>
</protein>
<dbReference type="Proteomes" id="UP000029843">
    <property type="component" value="Unassembled WGS sequence"/>
</dbReference>
<feature type="transmembrane region" description="Helical" evidence="1">
    <location>
        <begin position="172"/>
        <end position="190"/>
    </location>
</feature>
<name>A0A099KW23_COLPS</name>
<organism evidence="2 3">
    <name type="scientific">Colwellia psychrerythraea</name>
    <name type="common">Vibrio psychroerythus</name>
    <dbReference type="NCBI Taxonomy" id="28229"/>
    <lineage>
        <taxon>Bacteria</taxon>
        <taxon>Pseudomonadati</taxon>
        <taxon>Pseudomonadota</taxon>
        <taxon>Gammaproteobacteria</taxon>
        <taxon>Alteromonadales</taxon>
        <taxon>Colwelliaceae</taxon>
        <taxon>Colwellia</taxon>
    </lineage>
</organism>
<evidence type="ECO:0000313" key="3">
    <source>
        <dbReference type="Proteomes" id="UP000029843"/>
    </source>
</evidence>
<evidence type="ECO:0008006" key="4">
    <source>
        <dbReference type="Google" id="ProtNLM"/>
    </source>
</evidence>
<accession>A0A099KW23</accession>
<keyword evidence="1" id="KW-0812">Transmembrane</keyword>
<keyword evidence="1" id="KW-1133">Transmembrane helix</keyword>
<reference evidence="2 3" key="1">
    <citation type="submission" date="2014-08" db="EMBL/GenBank/DDBJ databases">
        <title>Genomic and Phenotypic Diversity of Colwellia psychrerythraea strains from Disparate Marine Basins.</title>
        <authorList>
            <person name="Techtmann S.M."/>
            <person name="Stelling S.C."/>
            <person name="Utturkar S.M."/>
            <person name="Alshibli N."/>
            <person name="Harris A."/>
            <person name="Brown S.D."/>
            <person name="Hazen T.C."/>
        </authorList>
    </citation>
    <scope>NUCLEOTIDE SEQUENCE [LARGE SCALE GENOMIC DNA]</scope>
    <source>
        <strain evidence="2 3">ND2E</strain>
    </source>
</reference>
<feature type="transmembrane region" description="Helical" evidence="1">
    <location>
        <begin position="140"/>
        <end position="165"/>
    </location>
</feature>
<dbReference type="InterPro" id="IPR032307">
    <property type="entry name" value="PepSY_TM-like_2"/>
</dbReference>
<evidence type="ECO:0000313" key="2">
    <source>
        <dbReference type="EMBL" id="KGJ94395.1"/>
    </source>
</evidence>
<dbReference type="RefSeq" id="WP_033092360.1">
    <property type="nucleotide sequence ID" value="NZ_JQED01000005.1"/>
</dbReference>
<dbReference type="AlphaFoldDB" id="A0A099KW23"/>
<sequence length="191" mass="21898" precursor="true">MRINKSFLSFSRFIHVYVSMALLTLMIFFSITGITLNHPEWFADNKAEVIEVDFITPAELLTQKNEGKLLNFLLKANHLNGNRLTIEREEDELFITDKGPGAYLSLTIDLSSGETYREATDYGYWALLNDLHKGRNSGDFWRFIIDLSAVLMIVFSLTGFVLALAQRRINRTIAVSIMSSLFVISIYFIWV</sequence>
<keyword evidence="1" id="KW-0472">Membrane</keyword>
<dbReference type="PANTHER" id="PTHR40115:SF1">
    <property type="entry name" value="INNER MEMBRANE PROTEIN WITH PEPSY TM HELIX"/>
    <property type="match status" value="1"/>
</dbReference>
<gene>
    <name evidence="2" type="ORF">ND2E_1584</name>
</gene>
<dbReference type="EMBL" id="JQED01000005">
    <property type="protein sequence ID" value="KGJ94395.1"/>
    <property type="molecule type" value="Genomic_DNA"/>
</dbReference>
<dbReference type="PANTHER" id="PTHR40115">
    <property type="entry name" value="INNER MEMBRANE PROTEIN WITH PEPSY TM HELIX"/>
    <property type="match status" value="1"/>
</dbReference>
<comment type="caution">
    <text evidence="2">The sequence shown here is derived from an EMBL/GenBank/DDBJ whole genome shotgun (WGS) entry which is preliminary data.</text>
</comment>
<proteinExistence type="predicted"/>
<feature type="transmembrane region" description="Helical" evidence="1">
    <location>
        <begin position="12"/>
        <end position="36"/>
    </location>
</feature>